<dbReference type="EMBL" id="FPBT01000041">
    <property type="protein sequence ID" value="SFU71003.1"/>
    <property type="molecule type" value="Genomic_DNA"/>
</dbReference>
<evidence type="ECO:0000313" key="2">
    <source>
        <dbReference type="EMBL" id="SFU71003.1"/>
    </source>
</evidence>
<dbReference type="PANTHER" id="PTHR13355:SF15">
    <property type="entry name" value="GCN5-RELATED N-ACETYLTRANSFERASE 3, CHLOROPLASTIC"/>
    <property type="match status" value="1"/>
</dbReference>
<keyword evidence="3" id="KW-1185">Reference proteome</keyword>
<keyword evidence="2" id="KW-0808">Transferase</keyword>
<organism evidence="2 3">
    <name type="scientific">Eubacterium pyruvativorans</name>
    <dbReference type="NCBI Taxonomy" id="155865"/>
    <lineage>
        <taxon>Bacteria</taxon>
        <taxon>Bacillati</taxon>
        <taxon>Bacillota</taxon>
        <taxon>Clostridia</taxon>
        <taxon>Eubacteriales</taxon>
        <taxon>Eubacteriaceae</taxon>
        <taxon>Eubacterium</taxon>
    </lineage>
</organism>
<protein>
    <submittedName>
        <fullName evidence="2">Acetyltransferase (GNAT) family protein</fullName>
    </submittedName>
</protein>
<evidence type="ECO:0000313" key="3">
    <source>
        <dbReference type="Proteomes" id="UP000198817"/>
    </source>
</evidence>
<dbReference type="STRING" id="155865.SAMN05216515_1446"/>
<evidence type="ECO:0000259" key="1">
    <source>
        <dbReference type="PROSITE" id="PS51186"/>
    </source>
</evidence>
<dbReference type="RefSeq" id="WP_090472185.1">
    <property type="nucleotide sequence ID" value="NZ_FOWF01000044.1"/>
</dbReference>
<dbReference type="InterPro" id="IPR016181">
    <property type="entry name" value="Acyl_CoA_acyltransferase"/>
</dbReference>
<gene>
    <name evidence="2" type="ORF">SAMN05216508_14110</name>
</gene>
<reference evidence="2 3" key="1">
    <citation type="submission" date="2016-10" db="EMBL/GenBank/DDBJ databases">
        <authorList>
            <person name="de Groot N.N."/>
        </authorList>
    </citation>
    <scope>NUCLEOTIDE SEQUENCE [LARGE SCALE GENOMIC DNA]</scope>
    <source>
        <strain evidence="2 3">KHGC13</strain>
    </source>
</reference>
<dbReference type="InterPro" id="IPR039143">
    <property type="entry name" value="GNPNAT1-like"/>
</dbReference>
<dbReference type="PANTHER" id="PTHR13355">
    <property type="entry name" value="GLUCOSAMINE 6-PHOSPHATE N-ACETYLTRANSFERASE"/>
    <property type="match status" value="1"/>
</dbReference>
<dbReference type="Pfam" id="PF00583">
    <property type="entry name" value="Acetyltransf_1"/>
    <property type="match status" value="1"/>
</dbReference>
<dbReference type="Gene3D" id="3.40.630.30">
    <property type="match status" value="1"/>
</dbReference>
<name>A0A1I7IDG5_9FIRM</name>
<dbReference type="Proteomes" id="UP000198817">
    <property type="component" value="Unassembled WGS sequence"/>
</dbReference>
<proteinExistence type="predicted"/>
<dbReference type="CDD" id="cd04301">
    <property type="entry name" value="NAT_SF"/>
    <property type="match status" value="1"/>
</dbReference>
<feature type="domain" description="N-acetyltransferase" evidence="1">
    <location>
        <begin position="3"/>
        <end position="154"/>
    </location>
</feature>
<dbReference type="GO" id="GO:0008080">
    <property type="term" value="F:N-acetyltransferase activity"/>
    <property type="evidence" value="ECO:0007669"/>
    <property type="project" value="TreeGrafter"/>
</dbReference>
<dbReference type="SUPFAM" id="SSF55729">
    <property type="entry name" value="Acyl-CoA N-acyltransferases (Nat)"/>
    <property type="match status" value="1"/>
</dbReference>
<dbReference type="AlphaFoldDB" id="A0A1I7IDG5"/>
<dbReference type="PROSITE" id="PS51186">
    <property type="entry name" value="GNAT"/>
    <property type="match status" value="1"/>
</dbReference>
<dbReference type="InterPro" id="IPR000182">
    <property type="entry name" value="GNAT_dom"/>
</dbReference>
<dbReference type="OrthoDB" id="9798006at2"/>
<sequence>MNVSVKQVGLESLDLLMEWRMRVLAEVFPAGEQDDRSDIRRNNEAYYRHHLADGTHTACFAIEDETSRIVGCGGICYQREMPSPDNPTGTNGYLMNIYAMPELRGEGIGRKIVEHLIDDAKKRGTEKIYLESSGMAKRLYHEIGFTDMSDYMKL</sequence>
<accession>A0A1I7IDG5</accession>